<dbReference type="OrthoDB" id="1112980at2759"/>
<organism evidence="2 3">
    <name type="scientific">Boletus reticuloceps</name>
    <dbReference type="NCBI Taxonomy" id="495285"/>
    <lineage>
        <taxon>Eukaryota</taxon>
        <taxon>Fungi</taxon>
        <taxon>Dikarya</taxon>
        <taxon>Basidiomycota</taxon>
        <taxon>Agaricomycotina</taxon>
        <taxon>Agaricomycetes</taxon>
        <taxon>Agaricomycetidae</taxon>
        <taxon>Boletales</taxon>
        <taxon>Boletineae</taxon>
        <taxon>Boletaceae</taxon>
        <taxon>Boletoideae</taxon>
        <taxon>Boletus</taxon>
    </lineage>
</organism>
<evidence type="ECO:0000313" key="3">
    <source>
        <dbReference type="Proteomes" id="UP000683000"/>
    </source>
</evidence>
<keyword evidence="3" id="KW-1185">Reference proteome</keyword>
<evidence type="ECO:0000256" key="1">
    <source>
        <dbReference type="SAM" id="MobiDB-lite"/>
    </source>
</evidence>
<comment type="caution">
    <text evidence="2">The sequence shown here is derived from an EMBL/GenBank/DDBJ whole genome shotgun (WGS) entry which is preliminary data.</text>
</comment>
<dbReference type="GO" id="GO:0000492">
    <property type="term" value="P:box C/D snoRNP assembly"/>
    <property type="evidence" value="ECO:0007669"/>
    <property type="project" value="InterPro"/>
</dbReference>
<accession>A0A8I2YXG5</accession>
<protein>
    <submittedName>
        <fullName evidence="2">Uncharacterized protein</fullName>
    </submittedName>
</protein>
<dbReference type="InterPro" id="IPR027921">
    <property type="entry name" value="NOPCHAP1"/>
</dbReference>
<feature type="compositionally biased region" description="Acidic residues" evidence="1">
    <location>
        <begin position="159"/>
        <end position="168"/>
    </location>
</feature>
<dbReference type="GO" id="GO:0062064">
    <property type="term" value="F:box C/D methylation guide snoRNP complex binding"/>
    <property type="evidence" value="ECO:0007669"/>
    <property type="project" value="TreeGrafter"/>
</dbReference>
<dbReference type="EMBL" id="JAGFBS010000006">
    <property type="protein sequence ID" value="KAG6378992.1"/>
    <property type="molecule type" value="Genomic_DNA"/>
</dbReference>
<name>A0A8I2YXG5_9AGAM</name>
<dbReference type="PANTHER" id="PTHR28674:SF1">
    <property type="entry name" value="NOP PROTEIN CHAPERONE 1"/>
    <property type="match status" value="1"/>
</dbReference>
<dbReference type="AlphaFoldDB" id="A0A8I2YXG5"/>
<evidence type="ECO:0000313" key="2">
    <source>
        <dbReference type="EMBL" id="KAG6378992.1"/>
    </source>
</evidence>
<dbReference type="Proteomes" id="UP000683000">
    <property type="component" value="Unassembled WGS sequence"/>
</dbReference>
<reference evidence="2" key="1">
    <citation type="submission" date="2021-03" db="EMBL/GenBank/DDBJ databases">
        <title>Evolutionary innovations through gain and loss of genes in the ectomycorrhizal Boletales.</title>
        <authorList>
            <person name="Wu G."/>
            <person name="Miyauchi S."/>
            <person name="Morin E."/>
            <person name="Yang Z.-L."/>
            <person name="Xu J."/>
            <person name="Martin F.M."/>
        </authorList>
    </citation>
    <scope>NUCLEOTIDE SEQUENCE</scope>
    <source>
        <strain evidence="2">BR01</strain>
    </source>
</reference>
<dbReference type="Pfam" id="PF15370">
    <property type="entry name" value="NOPCHAP1"/>
    <property type="match status" value="1"/>
</dbReference>
<feature type="compositionally biased region" description="Low complexity" evidence="1">
    <location>
        <begin position="120"/>
        <end position="158"/>
    </location>
</feature>
<feature type="region of interest" description="Disordered" evidence="1">
    <location>
        <begin position="106"/>
        <end position="190"/>
    </location>
</feature>
<sequence>MSNNSTTLLDVEDDEQRQKRIGTLLKRLDNTSPTSTESPNPRLNIGTRLFTSTSPTVLERVQAFLPAIATSNEALSRQNPEDINIENIPEDEERYIEMNLGLGVLEAKPRPEPGSHSPPASDADSTSDATSSESGSDSDSSSSGSSSEEESSSSSSSSDDSDDSDDSDAISSRPIKPLPRRVLQKAQLEV</sequence>
<gene>
    <name evidence="2" type="ORF">JVT61DRAFT_13283</name>
</gene>
<proteinExistence type="predicted"/>
<dbReference type="PANTHER" id="PTHR28674">
    <property type="entry name" value="SIMILAR TO DNA SEGMENT, CHR 10, WAYNE STATE UNIVERSITY 102,-EXPRESSED"/>
    <property type="match status" value="1"/>
</dbReference>